<proteinExistence type="predicted"/>
<evidence type="ECO:0000256" key="14">
    <source>
        <dbReference type="SAM" id="Phobius"/>
    </source>
</evidence>
<evidence type="ECO:0000256" key="5">
    <source>
        <dbReference type="ARBA" id="ARBA00022692"/>
    </source>
</evidence>
<dbReference type="EMBL" id="JENY01000027">
    <property type="protein sequence ID" value="EXL03012.1"/>
    <property type="molecule type" value="Genomic_DNA"/>
</dbReference>
<dbReference type="InterPro" id="IPR003667">
    <property type="entry name" value="NqrDE/RnfAE"/>
</dbReference>
<evidence type="ECO:0000313" key="15">
    <source>
        <dbReference type="EMBL" id="EXL03012.1"/>
    </source>
</evidence>
<dbReference type="GO" id="GO:0006814">
    <property type="term" value="P:sodium ion transport"/>
    <property type="evidence" value="ECO:0007669"/>
    <property type="project" value="UniProtKB-KW"/>
</dbReference>
<evidence type="ECO:0000313" key="16">
    <source>
        <dbReference type="Proteomes" id="UP000019849"/>
    </source>
</evidence>
<gene>
    <name evidence="15" type="ORF">BG36_13160</name>
</gene>
<sequence length="217" mass="23316">MALKQLSDPLFDKNPVAVHILGICSALAVTTSMSTALTMSVALTVVVTLAAGIISAIRAHIPNQVRIILQLTIIATLVIVADQLLQAFAFEMSQRLTVFVSLIATNCIVLGRTEAYAMHNPPVPAMLDAMGNGLGYSLVLMAVAAIRELFGAGSLFGMQVLITQADGGWFVPLRLMLLAPSAFIILGLLIWALRAWRPRLVEAREFALRGSRPEARP</sequence>
<evidence type="ECO:0000256" key="12">
    <source>
        <dbReference type="ARBA" id="ARBA00023136"/>
    </source>
</evidence>
<evidence type="ECO:0000256" key="3">
    <source>
        <dbReference type="ARBA" id="ARBA00022475"/>
    </source>
</evidence>
<name>A0A011TGG4_9HYPH</name>
<dbReference type="eggNOG" id="COG1347">
    <property type="taxonomic scope" value="Bacteria"/>
</dbReference>
<evidence type="ECO:0000256" key="10">
    <source>
        <dbReference type="ARBA" id="ARBA00023065"/>
    </source>
</evidence>
<evidence type="ECO:0000256" key="9">
    <source>
        <dbReference type="ARBA" id="ARBA00023053"/>
    </source>
</evidence>
<keyword evidence="13" id="KW-0739">Sodium transport</keyword>
<keyword evidence="2" id="KW-0813">Transport</keyword>
<evidence type="ECO:0000256" key="2">
    <source>
        <dbReference type="ARBA" id="ARBA00022448"/>
    </source>
</evidence>
<keyword evidence="12 14" id="KW-0472">Membrane</keyword>
<evidence type="ECO:0000256" key="8">
    <source>
        <dbReference type="ARBA" id="ARBA00023027"/>
    </source>
</evidence>
<evidence type="ECO:0000256" key="4">
    <source>
        <dbReference type="ARBA" id="ARBA00022519"/>
    </source>
</evidence>
<keyword evidence="8" id="KW-0520">NAD</keyword>
<keyword evidence="4" id="KW-0997">Cell inner membrane</keyword>
<feature type="transmembrane region" description="Helical" evidence="14">
    <location>
        <begin position="138"/>
        <end position="161"/>
    </location>
</feature>
<dbReference type="InterPro" id="IPR011292">
    <property type="entry name" value="NqrD"/>
</dbReference>
<evidence type="ECO:0000256" key="7">
    <source>
        <dbReference type="ARBA" id="ARBA00022989"/>
    </source>
</evidence>
<evidence type="ECO:0000256" key="13">
    <source>
        <dbReference type="ARBA" id="ARBA00023201"/>
    </source>
</evidence>
<keyword evidence="7 14" id="KW-1133">Transmembrane helix</keyword>
<dbReference type="GO" id="GO:0012505">
    <property type="term" value="C:endomembrane system"/>
    <property type="evidence" value="ECO:0007669"/>
    <property type="project" value="UniProtKB-SubCell"/>
</dbReference>
<evidence type="ECO:0000256" key="11">
    <source>
        <dbReference type="ARBA" id="ARBA00023075"/>
    </source>
</evidence>
<dbReference type="RefSeq" id="WP_035030219.1">
    <property type="nucleotide sequence ID" value="NZ_KK073899.1"/>
</dbReference>
<keyword evidence="10" id="KW-0406">Ion transport</keyword>
<evidence type="ECO:0000256" key="6">
    <source>
        <dbReference type="ARBA" id="ARBA00022967"/>
    </source>
</evidence>
<accession>A0A011TGG4</accession>
<protein>
    <submittedName>
        <fullName evidence="15">Na(+)-translocating NADH-quinone reductase subunit D</fullName>
    </submittedName>
</protein>
<feature type="transmembrane region" description="Helical" evidence="14">
    <location>
        <begin position="97"/>
        <end position="118"/>
    </location>
</feature>
<feature type="transmembrane region" description="Helical" evidence="14">
    <location>
        <begin position="67"/>
        <end position="85"/>
    </location>
</feature>
<dbReference type="NCBIfam" id="NF006777">
    <property type="entry name" value="PRK09292.1"/>
    <property type="match status" value="1"/>
</dbReference>
<comment type="caution">
    <text evidence="15">The sequence shown here is derived from an EMBL/GenBank/DDBJ whole genome shotgun (WGS) entry which is preliminary data.</text>
</comment>
<dbReference type="Pfam" id="PF02508">
    <property type="entry name" value="Rnf-Nqr"/>
    <property type="match status" value="1"/>
</dbReference>
<keyword evidence="5 14" id="KW-0812">Transmembrane</keyword>
<dbReference type="GO" id="GO:0016655">
    <property type="term" value="F:oxidoreductase activity, acting on NAD(P)H, quinone or similar compound as acceptor"/>
    <property type="evidence" value="ECO:0007669"/>
    <property type="project" value="InterPro"/>
</dbReference>
<dbReference type="GO" id="GO:0005886">
    <property type="term" value="C:plasma membrane"/>
    <property type="evidence" value="ECO:0007669"/>
    <property type="project" value="TreeGrafter"/>
</dbReference>
<dbReference type="Proteomes" id="UP000019849">
    <property type="component" value="Unassembled WGS sequence"/>
</dbReference>
<evidence type="ECO:0000256" key="1">
    <source>
        <dbReference type="ARBA" id="ARBA00004127"/>
    </source>
</evidence>
<dbReference type="AlphaFoldDB" id="A0A011TGG4"/>
<keyword evidence="3" id="KW-1003">Cell membrane</keyword>
<feature type="transmembrane region" description="Helical" evidence="14">
    <location>
        <begin position="173"/>
        <end position="193"/>
    </location>
</feature>
<comment type="subcellular location">
    <subcellularLocation>
        <location evidence="1">Endomembrane system</location>
        <topology evidence="1">Multi-pass membrane protein</topology>
    </subcellularLocation>
</comment>
<dbReference type="PANTHER" id="PTHR30586">
    <property type="entry name" value="ELECTRON TRANSPORT COMPLEX PROTEIN RNFE"/>
    <property type="match status" value="1"/>
</dbReference>
<feature type="transmembrane region" description="Helical" evidence="14">
    <location>
        <begin position="41"/>
        <end position="61"/>
    </location>
</feature>
<keyword evidence="9" id="KW-0915">Sodium</keyword>
<dbReference type="PANTHER" id="PTHR30586:SF1">
    <property type="entry name" value="NA(+)-TRANSLOCATING NADH-QUINONE REDUCTASE SUBUNIT D"/>
    <property type="match status" value="1"/>
</dbReference>
<reference evidence="15 16" key="1">
    <citation type="submission" date="2014-02" db="EMBL/GenBank/DDBJ databases">
        <title>Aquamicrobium defluvii Genome sequencing.</title>
        <authorList>
            <person name="Wang X."/>
        </authorList>
    </citation>
    <scope>NUCLEOTIDE SEQUENCE [LARGE SCALE GENOMIC DNA]</scope>
    <source>
        <strain evidence="15 16">W13Z1</strain>
    </source>
</reference>
<dbReference type="STRING" id="69279.BG36_13160"/>
<keyword evidence="11" id="KW-0830">Ubiquinone</keyword>
<dbReference type="HOGENOM" id="CLU_046659_1_1_5"/>
<dbReference type="NCBIfam" id="TIGR01939">
    <property type="entry name" value="nqrD"/>
    <property type="match status" value="1"/>
</dbReference>
<dbReference type="PIRSF" id="PIRSF006102">
    <property type="entry name" value="NQR_DE"/>
    <property type="match status" value="1"/>
</dbReference>
<keyword evidence="6" id="KW-1278">Translocase</keyword>
<organism evidence="15 16">
    <name type="scientific">Aquamicrobium defluvii</name>
    <dbReference type="NCBI Taxonomy" id="69279"/>
    <lineage>
        <taxon>Bacteria</taxon>
        <taxon>Pseudomonadati</taxon>
        <taxon>Pseudomonadota</taxon>
        <taxon>Alphaproteobacteria</taxon>
        <taxon>Hyphomicrobiales</taxon>
        <taxon>Phyllobacteriaceae</taxon>
        <taxon>Aquamicrobium</taxon>
    </lineage>
</organism>
<dbReference type="PATRIC" id="fig|69279.3.peg.3725"/>